<dbReference type="Proteomes" id="UP001530315">
    <property type="component" value="Unassembled WGS sequence"/>
</dbReference>
<accession>A0ABD3ME13</accession>
<feature type="region of interest" description="Disordered" evidence="1">
    <location>
        <begin position="1"/>
        <end position="46"/>
    </location>
</feature>
<dbReference type="EMBL" id="JALLAZ020001832">
    <property type="protein sequence ID" value="KAL3762259.1"/>
    <property type="molecule type" value="Genomic_DNA"/>
</dbReference>
<organism evidence="2 3">
    <name type="scientific">Stephanodiscus triporus</name>
    <dbReference type="NCBI Taxonomy" id="2934178"/>
    <lineage>
        <taxon>Eukaryota</taxon>
        <taxon>Sar</taxon>
        <taxon>Stramenopiles</taxon>
        <taxon>Ochrophyta</taxon>
        <taxon>Bacillariophyta</taxon>
        <taxon>Coscinodiscophyceae</taxon>
        <taxon>Thalassiosirophycidae</taxon>
        <taxon>Stephanodiscales</taxon>
        <taxon>Stephanodiscaceae</taxon>
        <taxon>Stephanodiscus</taxon>
    </lineage>
</organism>
<reference evidence="2 3" key="1">
    <citation type="submission" date="2024-10" db="EMBL/GenBank/DDBJ databases">
        <title>Updated reference genomes for cyclostephanoid diatoms.</title>
        <authorList>
            <person name="Roberts W.R."/>
            <person name="Alverson A.J."/>
        </authorList>
    </citation>
    <scope>NUCLEOTIDE SEQUENCE [LARGE SCALE GENOMIC DNA]</scope>
    <source>
        <strain evidence="2 3">AJA276-08</strain>
    </source>
</reference>
<name>A0ABD3ME13_9STRA</name>
<comment type="caution">
    <text evidence="2">The sequence shown here is derived from an EMBL/GenBank/DDBJ whole genome shotgun (WGS) entry which is preliminary data.</text>
</comment>
<sequence>MISIDATRDHPPCRYPALPSSAGYNGPDDDTHLSPSPHHQLGKIRG</sequence>
<keyword evidence="3" id="KW-1185">Reference proteome</keyword>
<evidence type="ECO:0000313" key="3">
    <source>
        <dbReference type="Proteomes" id="UP001530315"/>
    </source>
</evidence>
<dbReference type="AlphaFoldDB" id="A0ABD3ME13"/>
<evidence type="ECO:0000256" key="1">
    <source>
        <dbReference type="SAM" id="MobiDB-lite"/>
    </source>
</evidence>
<proteinExistence type="predicted"/>
<protein>
    <submittedName>
        <fullName evidence="2">Uncharacterized protein</fullName>
    </submittedName>
</protein>
<feature type="compositionally biased region" description="Basic and acidic residues" evidence="1">
    <location>
        <begin position="1"/>
        <end position="12"/>
    </location>
</feature>
<evidence type="ECO:0000313" key="2">
    <source>
        <dbReference type="EMBL" id="KAL3762259.1"/>
    </source>
</evidence>
<gene>
    <name evidence="2" type="ORF">ACHAW5_006368</name>
</gene>